<keyword evidence="5 7" id="KW-1133">Transmembrane helix</keyword>
<keyword evidence="4 7" id="KW-0256">Endoplasmic reticulum</keyword>
<dbReference type="UniPathway" id="UPA00378"/>
<comment type="similarity">
    <text evidence="2 7">Belongs to the DPM3 family.</text>
</comment>
<dbReference type="PANTHER" id="PTHR16433">
    <property type="entry name" value="DOLICHOL-PHOSPHATE MANNOSYLTRANSFERASE SUBUNIT 3"/>
    <property type="match status" value="1"/>
</dbReference>
<dbReference type="InterPro" id="IPR013174">
    <property type="entry name" value="DPM3"/>
</dbReference>
<comment type="pathway">
    <text evidence="7">Protein modification; protein glycosylation.</text>
</comment>
<dbReference type="Proteomes" id="UP000326924">
    <property type="component" value="Unassembled WGS sequence"/>
</dbReference>
<name>A0A5J5EMS4_9PEZI</name>
<proteinExistence type="inferred from homology"/>
<comment type="function">
    <text evidence="7">Stabilizer subunit of the dolichol-phosphate mannose (DPM) synthase complex; tethers catalytic subunit to the ER.</text>
</comment>
<protein>
    <recommendedName>
        <fullName evidence="7">Dolichol-phosphate mannosyltransferase subunit 3</fullName>
    </recommendedName>
</protein>
<feature type="transmembrane region" description="Helical" evidence="7">
    <location>
        <begin position="7"/>
        <end position="28"/>
    </location>
</feature>
<keyword evidence="3 7" id="KW-0812">Transmembrane</keyword>
<dbReference type="Pfam" id="PF08285">
    <property type="entry name" value="DPM3"/>
    <property type="match status" value="1"/>
</dbReference>
<evidence type="ECO:0000256" key="7">
    <source>
        <dbReference type="RuleBase" id="RU365085"/>
    </source>
</evidence>
<evidence type="ECO:0000256" key="6">
    <source>
        <dbReference type="ARBA" id="ARBA00023136"/>
    </source>
</evidence>
<dbReference type="GO" id="GO:0033185">
    <property type="term" value="C:dolichol-phosphate-mannose synthase complex"/>
    <property type="evidence" value="ECO:0007669"/>
    <property type="project" value="TreeGrafter"/>
</dbReference>
<evidence type="ECO:0000256" key="3">
    <source>
        <dbReference type="ARBA" id="ARBA00022692"/>
    </source>
</evidence>
<dbReference type="InParanoid" id="A0A5J5EMS4"/>
<keyword evidence="8" id="KW-0328">Glycosyltransferase</keyword>
<dbReference type="AlphaFoldDB" id="A0A5J5EMS4"/>
<comment type="subunit">
    <text evidence="7">Component of the dolichol-phosphate mannose (DPM) synthase complex.</text>
</comment>
<accession>A0A5J5EMS4</accession>
<organism evidence="8 9">
    <name type="scientific">Sphaerosporella brunnea</name>
    <dbReference type="NCBI Taxonomy" id="1250544"/>
    <lineage>
        <taxon>Eukaryota</taxon>
        <taxon>Fungi</taxon>
        <taxon>Dikarya</taxon>
        <taxon>Ascomycota</taxon>
        <taxon>Pezizomycotina</taxon>
        <taxon>Pezizomycetes</taxon>
        <taxon>Pezizales</taxon>
        <taxon>Pyronemataceae</taxon>
        <taxon>Sphaerosporella</taxon>
    </lineage>
</organism>
<keyword evidence="9" id="KW-1185">Reference proteome</keyword>
<dbReference type="GO" id="GO:0006506">
    <property type="term" value="P:GPI anchor biosynthetic process"/>
    <property type="evidence" value="ECO:0007669"/>
    <property type="project" value="TreeGrafter"/>
</dbReference>
<feature type="transmembrane region" description="Helical" evidence="7">
    <location>
        <begin position="40"/>
        <end position="61"/>
    </location>
</feature>
<comment type="subcellular location">
    <subcellularLocation>
        <location evidence="1 7">Endoplasmic reticulum membrane</location>
        <topology evidence="1 7">Multi-pass membrane protein</topology>
    </subcellularLocation>
</comment>
<dbReference type="GO" id="GO:0005789">
    <property type="term" value="C:endoplasmic reticulum membrane"/>
    <property type="evidence" value="ECO:0007669"/>
    <property type="project" value="UniProtKB-SubCell"/>
</dbReference>
<keyword evidence="8" id="KW-0808">Transferase</keyword>
<dbReference type="EMBL" id="VXIS01000206">
    <property type="protein sequence ID" value="KAA8896873.1"/>
    <property type="molecule type" value="Genomic_DNA"/>
</dbReference>
<sequence length="92" mass="10327">MTRATQHISLLFILSSVYLATFLGLIPLPKKVQSEIIPVLPFWAIVSFGAYLLFSLGWGVLTFKDTEKAFDELVLEIDEAKRDLRAKGVDVD</sequence>
<evidence type="ECO:0000256" key="5">
    <source>
        <dbReference type="ARBA" id="ARBA00022989"/>
    </source>
</evidence>
<evidence type="ECO:0000313" key="9">
    <source>
        <dbReference type="Proteomes" id="UP000326924"/>
    </source>
</evidence>
<keyword evidence="6 7" id="KW-0472">Membrane</keyword>
<dbReference type="PANTHER" id="PTHR16433:SF0">
    <property type="entry name" value="DOLICHOL-PHOSPHATE MANNOSYLTRANSFERASE SUBUNIT 3"/>
    <property type="match status" value="1"/>
</dbReference>
<evidence type="ECO:0000313" key="8">
    <source>
        <dbReference type="EMBL" id="KAA8896873.1"/>
    </source>
</evidence>
<dbReference type="GO" id="GO:0016757">
    <property type="term" value="F:glycosyltransferase activity"/>
    <property type="evidence" value="ECO:0007669"/>
    <property type="project" value="UniProtKB-KW"/>
</dbReference>
<evidence type="ECO:0000256" key="4">
    <source>
        <dbReference type="ARBA" id="ARBA00022824"/>
    </source>
</evidence>
<evidence type="ECO:0000256" key="2">
    <source>
        <dbReference type="ARBA" id="ARBA00010430"/>
    </source>
</evidence>
<evidence type="ECO:0000256" key="1">
    <source>
        <dbReference type="ARBA" id="ARBA00004477"/>
    </source>
</evidence>
<reference evidence="8 9" key="1">
    <citation type="submission" date="2019-09" db="EMBL/GenBank/DDBJ databases">
        <title>Draft genome of the ectomycorrhizal ascomycete Sphaerosporella brunnea.</title>
        <authorList>
            <consortium name="DOE Joint Genome Institute"/>
            <person name="Benucci G.M."/>
            <person name="Marozzi G."/>
            <person name="Antonielli L."/>
            <person name="Sanchez S."/>
            <person name="Marco P."/>
            <person name="Wang X."/>
            <person name="Falini L.B."/>
            <person name="Barry K."/>
            <person name="Haridas S."/>
            <person name="Lipzen A."/>
            <person name="Labutti K."/>
            <person name="Grigoriev I.V."/>
            <person name="Murat C."/>
            <person name="Martin F."/>
            <person name="Albertini E."/>
            <person name="Donnini D."/>
            <person name="Bonito G."/>
        </authorList>
    </citation>
    <scope>NUCLEOTIDE SEQUENCE [LARGE SCALE GENOMIC DNA]</scope>
    <source>
        <strain evidence="8 9">Sb_GMNB300</strain>
    </source>
</reference>
<dbReference type="OrthoDB" id="2014333at2759"/>
<gene>
    <name evidence="8" type="ORF">FN846DRAFT_964498</name>
</gene>
<comment type="caution">
    <text evidence="8">The sequence shown here is derived from an EMBL/GenBank/DDBJ whole genome shotgun (WGS) entry which is preliminary data.</text>
</comment>